<dbReference type="Proteomes" id="UP000026960">
    <property type="component" value="Chromosome 2"/>
</dbReference>
<name>A0A0D3F4F0_9ORYZ</name>
<evidence type="ECO:0000313" key="1">
    <source>
        <dbReference type="EnsemblPlants" id="OBART02G14530.1"/>
    </source>
</evidence>
<sequence>MEGRRRRHARWRGVGIDGSRVTRDGGAAESMAAESRAMAGRRNSMAVVATRTSRDDDGGAARERREIVYGELATRGWGDVG</sequence>
<protein>
    <submittedName>
        <fullName evidence="1">Uncharacterized protein</fullName>
    </submittedName>
</protein>
<reference evidence="1" key="1">
    <citation type="journal article" date="2009" name="Rice">
        <title>De Novo Next Generation Sequencing of Plant Genomes.</title>
        <authorList>
            <person name="Rounsley S."/>
            <person name="Marri P.R."/>
            <person name="Yu Y."/>
            <person name="He R."/>
            <person name="Sisneros N."/>
            <person name="Goicoechea J.L."/>
            <person name="Lee S.J."/>
            <person name="Angelova A."/>
            <person name="Kudrna D."/>
            <person name="Luo M."/>
            <person name="Affourtit J."/>
            <person name="Desany B."/>
            <person name="Knight J."/>
            <person name="Niazi F."/>
            <person name="Egholm M."/>
            <person name="Wing R.A."/>
        </authorList>
    </citation>
    <scope>NUCLEOTIDE SEQUENCE [LARGE SCALE GENOMIC DNA]</scope>
    <source>
        <strain evidence="1">cv. IRGC 105608</strain>
    </source>
</reference>
<dbReference type="EnsemblPlants" id="OBART02G14530.1">
    <property type="protein sequence ID" value="OBART02G14530.1"/>
    <property type="gene ID" value="OBART02G14530"/>
</dbReference>
<proteinExistence type="predicted"/>
<dbReference type="AlphaFoldDB" id="A0A0D3F4F0"/>
<dbReference type="Gramene" id="OBART02G14530.1">
    <property type="protein sequence ID" value="OBART02G14530.1"/>
    <property type="gene ID" value="OBART02G14530"/>
</dbReference>
<evidence type="ECO:0000313" key="2">
    <source>
        <dbReference type="Proteomes" id="UP000026960"/>
    </source>
</evidence>
<reference evidence="1" key="2">
    <citation type="submission" date="2015-03" db="UniProtKB">
        <authorList>
            <consortium name="EnsemblPlants"/>
        </authorList>
    </citation>
    <scope>IDENTIFICATION</scope>
</reference>
<keyword evidence="2" id="KW-1185">Reference proteome</keyword>
<organism evidence="1">
    <name type="scientific">Oryza barthii</name>
    <dbReference type="NCBI Taxonomy" id="65489"/>
    <lineage>
        <taxon>Eukaryota</taxon>
        <taxon>Viridiplantae</taxon>
        <taxon>Streptophyta</taxon>
        <taxon>Embryophyta</taxon>
        <taxon>Tracheophyta</taxon>
        <taxon>Spermatophyta</taxon>
        <taxon>Magnoliopsida</taxon>
        <taxon>Liliopsida</taxon>
        <taxon>Poales</taxon>
        <taxon>Poaceae</taxon>
        <taxon>BOP clade</taxon>
        <taxon>Oryzoideae</taxon>
        <taxon>Oryzeae</taxon>
        <taxon>Oryzinae</taxon>
        <taxon>Oryza</taxon>
    </lineage>
</organism>
<dbReference type="PaxDb" id="65489-OBART02G14530.1"/>
<accession>A0A0D3F4F0</accession>
<dbReference type="HOGENOM" id="CLU_2577617_0_0_1"/>